<dbReference type="Proteomes" id="UP000729733">
    <property type="component" value="Unassembled WGS sequence"/>
</dbReference>
<sequence length="181" mass="20720">MQTLISQQNTTFFLDGEQLPTEVDYLWLITSGVVKTFTQGQNGTSITLGFWGNKDVVGNSLSKVDPYIMRCLSDVKAIAIPRIQWGSLSREMIYCQQQTQQLIYIVRNTKVSQRLWLLLTWLASKFGRIVSYGKLIDFKLTHQELANALGTTRITVTKILNQFEQDGLIMRPKTRCIILKK</sequence>
<evidence type="ECO:0000259" key="4">
    <source>
        <dbReference type="PROSITE" id="PS51063"/>
    </source>
</evidence>
<dbReference type="InterPro" id="IPR012318">
    <property type="entry name" value="HTH_CRP"/>
</dbReference>
<proteinExistence type="predicted"/>
<evidence type="ECO:0000256" key="3">
    <source>
        <dbReference type="ARBA" id="ARBA00023163"/>
    </source>
</evidence>
<name>A0A964FER8_9CYAN</name>
<keyword evidence="6" id="KW-1185">Reference proteome</keyword>
<dbReference type="GO" id="GO:0003677">
    <property type="term" value="F:DNA binding"/>
    <property type="evidence" value="ECO:0007669"/>
    <property type="project" value="UniProtKB-KW"/>
</dbReference>
<dbReference type="AlphaFoldDB" id="A0A964FER8"/>
<dbReference type="InterPro" id="IPR036388">
    <property type="entry name" value="WH-like_DNA-bd_sf"/>
</dbReference>
<dbReference type="Gene3D" id="2.60.120.10">
    <property type="entry name" value="Jelly Rolls"/>
    <property type="match status" value="1"/>
</dbReference>
<dbReference type="InterPro" id="IPR036390">
    <property type="entry name" value="WH_DNA-bd_sf"/>
</dbReference>
<evidence type="ECO:0000313" key="5">
    <source>
        <dbReference type="EMBL" id="MCC0176202.1"/>
    </source>
</evidence>
<dbReference type="SUPFAM" id="SSF51206">
    <property type="entry name" value="cAMP-binding domain-like"/>
    <property type="match status" value="1"/>
</dbReference>
<dbReference type="InterPro" id="IPR018490">
    <property type="entry name" value="cNMP-bd_dom_sf"/>
</dbReference>
<dbReference type="PRINTS" id="PR00034">
    <property type="entry name" value="HTHCRP"/>
</dbReference>
<dbReference type="Gene3D" id="1.10.10.10">
    <property type="entry name" value="Winged helix-like DNA-binding domain superfamily/Winged helix DNA-binding domain"/>
    <property type="match status" value="1"/>
</dbReference>
<dbReference type="RefSeq" id="WP_229639241.1">
    <property type="nucleotide sequence ID" value="NZ_JADWDC010000007.1"/>
</dbReference>
<protein>
    <submittedName>
        <fullName evidence="5">Crp/Fnr family transcriptional regulator</fullName>
    </submittedName>
</protein>
<dbReference type="InterPro" id="IPR014710">
    <property type="entry name" value="RmlC-like_jellyroll"/>
</dbReference>
<evidence type="ECO:0000256" key="2">
    <source>
        <dbReference type="ARBA" id="ARBA00023125"/>
    </source>
</evidence>
<dbReference type="EMBL" id="JADWDC010000007">
    <property type="protein sequence ID" value="MCC0176202.1"/>
    <property type="molecule type" value="Genomic_DNA"/>
</dbReference>
<dbReference type="SMART" id="SM00419">
    <property type="entry name" value="HTH_CRP"/>
    <property type="match status" value="1"/>
</dbReference>
<comment type="caution">
    <text evidence="5">The sequence shown here is derived from an EMBL/GenBank/DDBJ whole genome shotgun (WGS) entry which is preliminary data.</text>
</comment>
<keyword evidence="2" id="KW-0238">DNA-binding</keyword>
<evidence type="ECO:0000256" key="1">
    <source>
        <dbReference type="ARBA" id="ARBA00023015"/>
    </source>
</evidence>
<keyword evidence="1" id="KW-0805">Transcription regulation</keyword>
<reference evidence="5" key="1">
    <citation type="journal article" date="2021" name="Antonie Van Leeuwenhoek">
        <title>Draft genome and description of Waterburya agarophytonicola gen. nov. sp. nov. (Pleurocapsales, Cyanobacteria): a seaweed symbiont.</title>
        <authorList>
            <person name="Bonthond G."/>
            <person name="Shalygin S."/>
            <person name="Bayer T."/>
            <person name="Weinberger F."/>
        </authorList>
    </citation>
    <scope>NUCLEOTIDE SEQUENCE</scope>
    <source>
        <strain evidence="5">KI4</strain>
    </source>
</reference>
<organism evidence="5 6">
    <name type="scientific">Waterburya agarophytonicola KI4</name>
    <dbReference type="NCBI Taxonomy" id="2874699"/>
    <lineage>
        <taxon>Bacteria</taxon>
        <taxon>Bacillati</taxon>
        <taxon>Cyanobacteriota</taxon>
        <taxon>Cyanophyceae</taxon>
        <taxon>Pleurocapsales</taxon>
        <taxon>Hyellaceae</taxon>
        <taxon>Waterburya</taxon>
        <taxon>Waterburya agarophytonicola</taxon>
    </lineage>
</organism>
<dbReference type="Pfam" id="PF13545">
    <property type="entry name" value="HTH_Crp_2"/>
    <property type="match status" value="1"/>
</dbReference>
<gene>
    <name evidence="5" type="ORF">I4641_04330</name>
</gene>
<dbReference type="PROSITE" id="PS51063">
    <property type="entry name" value="HTH_CRP_2"/>
    <property type="match status" value="1"/>
</dbReference>
<dbReference type="GO" id="GO:0006355">
    <property type="term" value="P:regulation of DNA-templated transcription"/>
    <property type="evidence" value="ECO:0007669"/>
    <property type="project" value="InterPro"/>
</dbReference>
<dbReference type="SUPFAM" id="SSF46785">
    <property type="entry name" value="Winged helix' DNA-binding domain"/>
    <property type="match status" value="1"/>
</dbReference>
<evidence type="ECO:0000313" key="6">
    <source>
        <dbReference type="Proteomes" id="UP000729733"/>
    </source>
</evidence>
<keyword evidence="3" id="KW-0804">Transcription</keyword>
<feature type="domain" description="HTH crp-type" evidence="4">
    <location>
        <begin position="109"/>
        <end position="181"/>
    </location>
</feature>
<accession>A0A964FER8</accession>